<dbReference type="Gene3D" id="3.40.50.300">
    <property type="entry name" value="P-loop containing nucleotide triphosphate hydrolases"/>
    <property type="match status" value="1"/>
</dbReference>
<dbReference type="Pfam" id="PF13191">
    <property type="entry name" value="AAA_16"/>
    <property type="match status" value="1"/>
</dbReference>
<dbReference type="InterPro" id="IPR027417">
    <property type="entry name" value="P-loop_NTPase"/>
</dbReference>
<dbReference type="PROSITE" id="PS50043">
    <property type="entry name" value="HTH_LUXR_2"/>
    <property type="match status" value="1"/>
</dbReference>
<dbReference type="Pfam" id="PF00196">
    <property type="entry name" value="GerE"/>
    <property type="match status" value="1"/>
</dbReference>
<dbReference type="CDD" id="cd06170">
    <property type="entry name" value="LuxR_C_like"/>
    <property type="match status" value="1"/>
</dbReference>
<name>A0ABS4PJB7_9PSEU</name>
<organism evidence="5 6">
    <name type="scientific">Amycolatopsis magusensis</name>
    <dbReference type="NCBI Taxonomy" id="882444"/>
    <lineage>
        <taxon>Bacteria</taxon>
        <taxon>Bacillati</taxon>
        <taxon>Actinomycetota</taxon>
        <taxon>Actinomycetes</taxon>
        <taxon>Pseudonocardiales</taxon>
        <taxon>Pseudonocardiaceae</taxon>
        <taxon>Amycolatopsis</taxon>
    </lineage>
</organism>
<feature type="chain" id="PRO_5047368798" evidence="3">
    <location>
        <begin position="26"/>
        <end position="996"/>
    </location>
</feature>
<dbReference type="EMBL" id="JAGGMS010000001">
    <property type="protein sequence ID" value="MBP2179458.1"/>
    <property type="molecule type" value="Genomic_DNA"/>
</dbReference>
<keyword evidence="5" id="KW-0238">DNA-binding</keyword>
<dbReference type="PRINTS" id="PR00038">
    <property type="entry name" value="HTHLUXR"/>
</dbReference>
<evidence type="ECO:0000313" key="5">
    <source>
        <dbReference type="EMBL" id="MBP2179458.1"/>
    </source>
</evidence>
<dbReference type="Proteomes" id="UP000741013">
    <property type="component" value="Unassembled WGS sequence"/>
</dbReference>
<evidence type="ECO:0000256" key="1">
    <source>
        <dbReference type="ARBA" id="ARBA00022741"/>
    </source>
</evidence>
<evidence type="ECO:0000313" key="6">
    <source>
        <dbReference type="Proteomes" id="UP000741013"/>
    </source>
</evidence>
<dbReference type="SUPFAM" id="SSF46894">
    <property type="entry name" value="C-terminal effector domain of the bipartite response regulators"/>
    <property type="match status" value="1"/>
</dbReference>
<dbReference type="InterPro" id="IPR016032">
    <property type="entry name" value="Sig_transdc_resp-reg_C-effctor"/>
</dbReference>
<dbReference type="RefSeq" id="WP_245369233.1">
    <property type="nucleotide sequence ID" value="NZ_JAGGMS010000001.1"/>
</dbReference>
<accession>A0ABS4PJB7</accession>
<reference evidence="5 6" key="1">
    <citation type="submission" date="2021-03" db="EMBL/GenBank/DDBJ databases">
        <title>Sequencing the genomes of 1000 actinobacteria strains.</title>
        <authorList>
            <person name="Klenk H.-P."/>
        </authorList>
    </citation>
    <scope>NUCLEOTIDE SEQUENCE [LARGE SCALE GENOMIC DNA]</scope>
    <source>
        <strain evidence="5 6">DSM 45510</strain>
    </source>
</reference>
<dbReference type="SMART" id="SM00421">
    <property type="entry name" value="HTH_LUXR"/>
    <property type="match status" value="1"/>
</dbReference>
<dbReference type="InterPro" id="IPR036388">
    <property type="entry name" value="WH-like_DNA-bd_sf"/>
</dbReference>
<dbReference type="InterPro" id="IPR041664">
    <property type="entry name" value="AAA_16"/>
</dbReference>
<evidence type="ECO:0000259" key="4">
    <source>
        <dbReference type="PROSITE" id="PS50043"/>
    </source>
</evidence>
<dbReference type="PANTHER" id="PTHR16305:SF35">
    <property type="entry name" value="TRANSCRIPTIONAL ACTIVATOR DOMAIN"/>
    <property type="match status" value="1"/>
</dbReference>
<dbReference type="SUPFAM" id="SSF52540">
    <property type="entry name" value="P-loop containing nucleoside triphosphate hydrolases"/>
    <property type="match status" value="1"/>
</dbReference>
<keyword evidence="3" id="KW-0732">Signal</keyword>
<feature type="signal peptide" evidence="3">
    <location>
        <begin position="1"/>
        <end position="25"/>
    </location>
</feature>
<feature type="domain" description="HTH luxR-type" evidence="4">
    <location>
        <begin position="929"/>
        <end position="994"/>
    </location>
</feature>
<dbReference type="PROSITE" id="PS00622">
    <property type="entry name" value="HTH_LUXR_1"/>
    <property type="match status" value="1"/>
</dbReference>
<protein>
    <submittedName>
        <fullName evidence="5">DNA-binding CsgD family transcriptional regulator</fullName>
    </submittedName>
</protein>
<dbReference type="GO" id="GO:0003677">
    <property type="term" value="F:DNA binding"/>
    <property type="evidence" value="ECO:0007669"/>
    <property type="project" value="UniProtKB-KW"/>
</dbReference>
<evidence type="ECO:0000256" key="3">
    <source>
        <dbReference type="SAM" id="SignalP"/>
    </source>
</evidence>
<sequence>MKWMAQRPATVVPALPATAATPVTALPPVCPPVGSVLSVRTSSPVLVGRDTELTTLVELVAERPSAVLLEGEAGMGKTRLVQELLRRPELAGTRVLTGSCQPLREPFPYGPVLEALRGVADFPIGPLSPVAGVLRPLLPEISDLLPPRPQPLTDPAAERHREFRAIRELLGACGPALLVIDDLHWADERTRDLLWFVLSRPPEQLGVVVTYRSEDLRTGGPLGVPYRPAEGVRAARVQLGPLDVPAVRMLASTILDAPRVAEEFAAKLHESTAGIPFVVEETLRALRGPAGSVEVDRATGHRLLDSLEVPVLLREAMTERMSTLSDTAVRVARSAAVLGVPAEISLIGALAGLRGRPLSTALAQALDAGVLREVTRDRYGFRHALAMKSVYDAISGPERQLLHARAMRALAASEPPPLVQLAGHAKSASRVGEWQRYAEAAADQAIELGETSLAIDALQAVLDGTTPTAADAGRMAEKLSRVALRGLRPDVTRTLEKVIAQHELSPVVRGTIRMNTGLLLVRKSGELSRGRAAVQKAIDELAGDPELAARGINLLAQPIDGTTPLSWHQHWMERAQEVYDQLDDPELRLALTADRIAGRAHIGDGSAWEEFERFKSDAGEVAVTVAERVQQARFWCNLADAGAWVGHLDRAAHILKDGLRIANCAGALFVTGNGQSTRARLDWLTGNWSGLAESAENLREKYRDLAAITSESALVLAGLACVRGEFDEAEKHLAATNLLNPEQGVMTVVLCAAGMLARVRLSAGDVPGACAAADHGMATARRKQIWVWAAELVPSAVDAYVHAGRLEDAERAIEDFAEGIAGRDAPAAAAGLAAAQAILLAAQGKHADAADRFTIVRELADAMPMPYLAHWARERGALSRLEAGDTSTALTELSAAADGYEALGAARDAGRCRHRLREHGAWAPSQRGRRGYGQQLSPREKEVAEMLAAGRTNREIANGLFLSPRTVEQHVANVLRKLGARSRTEVGRKTALNTYP</sequence>
<dbReference type="InterPro" id="IPR000792">
    <property type="entry name" value="Tscrpt_reg_LuxR_C"/>
</dbReference>
<proteinExistence type="predicted"/>
<dbReference type="Gene3D" id="1.10.10.10">
    <property type="entry name" value="Winged helix-like DNA-binding domain superfamily/Winged helix DNA-binding domain"/>
    <property type="match status" value="1"/>
</dbReference>
<keyword evidence="1" id="KW-0547">Nucleotide-binding</keyword>
<gene>
    <name evidence="5" type="ORF">JOM49_000984</name>
</gene>
<keyword evidence="6" id="KW-1185">Reference proteome</keyword>
<keyword evidence="2" id="KW-0067">ATP-binding</keyword>
<comment type="caution">
    <text evidence="5">The sequence shown here is derived from an EMBL/GenBank/DDBJ whole genome shotgun (WGS) entry which is preliminary data.</text>
</comment>
<evidence type="ECO:0000256" key="2">
    <source>
        <dbReference type="ARBA" id="ARBA00022840"/>
    </source>
</evidence>
<dbReference type="PANTHER" id="PTHR16305">
    <property type="entry name" value="TESTICULAR SOLUBLE ADENYLYL CYCLASE"/>
    <property type="match status" value="1"/>
</dbReference>